<comment type="caution">
    <text evidence="1">The sequence shown here is derived from an EMBL/GenBank/DDBJ whole genome shotgun (WGS) entry which is preliminary data.</text>
</comment>
<keyword evidence="2" id="KW-1185">Reference proteome</keyword>
<dbReference type="EMBL" id="JALJYF010000002">
    <property type="protein sequence ID" value="MCP1728207.1"/>
    <property type="molecule type" value="Genomic_DNA"/>
</dbReference>
<dbReference type="RefSeq" id="WP_253449899.1">
    <property type="nucleotide sequence ID" value="NZ_JALJYF010000002.1"/>
</dbReference>
<protein>
    <recommendedName>
        <fullName evidence="3">Lipoprotein</fullName>
    </recommendedName>
</protein>
<reference evidence="1 2" key="1">
    <citation type="submission" date="2022-03" db="EMBL/GenBank/DDBJ databases">
        <title>Genomic Encyclopedia of Type Strains, Phase III (KMG-III): the genomes of soil and plant-associated and newly described type strains.</title>
        <authorList>
            <person name="Whitman W."/>
        </authorList>
    </citation>
    <scope>NUCLEOTIDE SEQUENCE [LARGE SCALE GENOMIC DNA]</scope>
    <source>
        <strain evidence="1 2">BSker1</strain>
    </source>
</reference>
<evidence type="ECO:0000313" key="2">
    <source>
        <dbReference type="Proteomes" id="UP001523550"/>
    </source>
</evidence>
<gene>
    <name evidence="1" type="ORF">J2T60_002207</name>
</gene>
<dbReference type="PROSITE" id="PS51257">
    <property type="entry name" value="PROKAR_LIPOPROTEIN"/>
    <property type="match status" value="1"/>
</dbReference>
<organism evidence="1 2">
    <name type="scientific">Natronospira proteinivora</name>
    <dbReference type="NCBI Taxonomy" id="1807133"/>
    <lineage>
        <taxon>Bacteria</taxon>
        <taxon>Pseudomonadati</taxon>
        <taxon>Pseudomonadota</taxon>
        <taxon>Gammaproteobacteria</taxon>
        <taxon>Natronospirales</taxon>
        <taxon>Natronospiraceae</taxon>
        <taxon>Natronospira</taxon>
    </lineage>
</organism>
<proteinExistence type="predicted"/>
<dbReference type="Proteomes" id="UP001523550">
    <property type="component" value="Unassembled WGS sequence"/>
</dbReference>
<evidence type="ECO:0008006" key="3">
    <source>
        <dbReference type="Google" id="ProtNLM"/>
    </source>
</evidence>
<name>A0ABT1GA63_9GAMM</name>
<sequence length="159" mass="18488">MMARTPFILFLAVFVIGCSNRTDPLQEPSLAVPENTSSEAPSLDDIERCIMVTAELNGWLPERGSDRGRLKAQRHVRSHRAFIDIFYDEESIDVQYADSINLNYVDRPPRSVRRYKDMNYTGPVIHPIYNQWVETLSNDLEVRLRQPDFLCERMQGIRN</sequence>
<evidence type="ECO:0000313" key="1">
    <source>
        <dbReference type="EMBL" id="MCP1728207.1"/>
    </source>
</evidence>
<accession>A0ABT1GA63</accession>